<gene>
    <name evidence="4" type="ORF">SUNI508_13461</name>
</gene>
<dbReference type="Proteomes" id="UP001408356">
    <property type="component" value="Unassembled WGS sequence"/>
</dbReference>
<accession>A0ABR2VD06</accession>
<dbReference type="EMBL" id="JARVKF010000031">
    <property type="protein sequence ID" value="KAK9424808.1"/>
    <property type="molecule type" value="Genomic_DNA"/>
</dbReference>
<feature type="domain" description="NAD-dependent epimerase/dehydratase" evidence="3">
    <location>
        <begin position="7"/>
        <end position="262"/>
    </location>
</feature>
<reference evidence="4 5" key="1">
    <citation type="journal article" date="2024" name="J. Plant Pathol.">
        <title>Sequence and assembly of the genome of Seiridium unicorne, isolate CBS 538.82, causal agent of cypress canker disease.</title>
        <authorList>
            <person name="Scali E."/>
            <person name="Rocca G.D."/>
            <person name="Danti R."/>
            <person name="Garbelotto M."/>
            <person name="Barberini S."/>
            <person name="Baroncelli R."/>
            <person name="Emiliani G."/>
        </authorList>
    </citation>
    <scope>NUCLEOTIDE SEQUENCE [LARGE SCALE GENOMIC DNA]</scope>
    <source>
        <strain evidence="4 5">BM-138-508</strain>
    </source>
</reference>
<sequence>MSSRGLVLVTGANGYIAARTVEAFLHAGYSVRGTVRSSASAGGLLAALPDAVSQGRLEIAVVPDITLAGAFDEAIKGVTAIAHLASPVSLFFTDPDYIIGTAVKGTKSILESTAKARDLKHFVLMSSIAAVLDNKPRGHIYTELDWNESASESVAKLGAGVPRKEIYFASKTLAEKEFWKYKQEKKPGFTMTSILPAFVTGPPLVLPKPEQLSDSTRFIWEVLSGKDRPENVGGFGAYVDIRDVARLVLFGVQNGQDTDGERYLAVRGWGSPQAAADFLRRERPELRDTVKEGAPHSDYLPDFKFPPQAPNIDGSKAIKATGRDWISFETTVLDAAKAFEAYL</sequence>
<dbReference type="Pfam" id="PF01370">
    <property type="entry name" value="Epimerase"/>
    <property type="match status" value="1"/>
</dbReference>
<comment type="caution">
    <text evidence="4">The sequence shown here is derived from an EMBL/GenBank/DDBJ whole genome shotgun (WGS) entry which is preliminary data.</text>
</comment>
<name>A0ABR2VD06_9PEZI</name>
<keyword evidence="5" id="KW-1185">Reference proteome</keyword>
<evidence type="ECO:0000313" key="5">
    <source>
        <dbReference type="Proteomes" id="UP001408356"/>
    </source>
</evidence>
<dbReference type="Gene3D" id="3.40.50.720">
    <property type="entry name" value="NAD(P)-binding Rossmann-like Domain"/>
    <property type="match status" value="1"/>
</dbReference>
<proteinExistence type="inferred from homology"/>
<comment type="similarity">
    <text evidence="2">Belongs to the NAD(P)-dependent epimerase/dehydratase family. Dihydroflavonol-4-reductase subfamily.</text>
</comment>
<dbReference type="InterPro" id="IPR036291">
    <property type="entry name" value="NAD(P)-bd_dom_sf"/>
</dbReference>
<organism evidence="4 5">
    <name type="scientific">Seiridium unicorne</name>
    <dbReference type="NCBI Taxonomy" id="138068"/>
    <lineage>
        <taxon>Eukaryota</taxon>
        <taxon>Fungi</taxon>
        <taxon>Dikarya</taxon>
        <taxon>Ascomycota</taxon>
        <taxon>Pezizomycotina</taxon>
        <taxon>Sordariomycetes</taxon>
        <taxon>Xylariomycetidae</taxon>
        <taxon>Amphisphaeriales</taxon>
        <taxon>Sporocadaceae</taxon>
        <taxon>Seiridium</taxon>
    </lineage>
</organism>
<protein>
    <recommendedName>
        <fullName evidence="3">NAD-dependent epimerase/dehydratase domain-containing protein</fullName>
    </recommendedName>
</protein>
<dbReference type="PANTHER" id="PTHR10366">
    <property type="entry name" value="NAD DEPENDENT EPIMERASE/DEHYDRATASE"/>
    <property type="match status" value="1"/>
</dbReference>
<evidence type="ECO:0000256" key="2">
    <source>
        <dbReference type="ARBA" id="ARBA00023445"/>
    </source>
</evidence>
<dbReference type="PANTHER" id="PTHR10366:SF562">
    <property type="entry name" value="ALDEHYDE REDUCTASE II (AFU_ORTHOLOGUE AFUA_1G11360)"/>
    <property type="match status" value="1"/>
</dbReference>
<dbReference type="InterPro" id="IPR001509">
    <property type="entry name" value="Epimerase_deHydtase"/>
</dbReference>
<evidence type="ECO:0000259" key="3">
    <source>
        <dbReference type="Pfam" id="PF01370"/>
    </source>
</evidence>
<dbReference type="SUPFAM" id="SSF51735">
    <property type="entry name" value="NAD(P)-binding Rossmann-fold domains"/>
    <property type="match status" value="1"/>
</dbReference>
<dbReference type="InterPro" id="IPR050425">
    <property type="entry name" value="NAD(P)_dehydrat-like"/>
</dbReference>
<evidence type="ECO:0000313" key="4">
    <source>
        <dbReference type="EMBL" id="KAK9424808.1"/>
    </source>
</evidence>
<keyword evidence="1" id="KW-0560">Oxidoreductase</keyword>
<evidence type="ECO:0000256" key="1">
    <source>
        <dbReference type="ARBA" id="ARBA00023002"/>
    </source>
</evidence>